<organism evidence="1 2">
    <name type="scientific">Auriscalpium vulgare</name>
    <dbReference type="NCBI Taxonomy" id="40419"/>
    <lineage>
        <taxon>Eukaryota</taxon>
        <taxon>Fungi</taxon>
        <taxon>Dikarya</taxon>
        <taxon>Basidiomycota</taxon>
        <taxon>Agaricomycotina</taxon>
        <taxon>Agaricomycetes</taxon>
        <taxon>Russulales</taxon>
        <taxon>Auriscalpiaceae</taxon>
        <taxon>Auriscalpium</taxon>
    </lineage>
</organism>
<sequence length="51" mass="5706">MPRRPAFVLGLSMYVRWRPSISLLSAPTPPTFSLACFVNALLAPLPYIYLP</sequence>
<reference evidence="1" key="2">
    <citation type="journal article" date="2022" name="New Phytol.">
        <title>Evolutionary transition to the ectomycorrhizal habit in the genomes of a hyperdiverse lineage of mushroom-forming fungi.</title>
        <authorList>
            <person name="Looney B."/>
            <person name="Miyauchi S."/>
            <person name="Morin E."/>
            <person name="Drula E."/>
            <person name="Courty P.E."/>
            <person name="Kohler A."/>
            <person name="Kuo A."/>
            <person name="LaButti K."/>
            <person name="Pangilinan J."/>
            <person name="Lipzen A."/>
            <person name="Riley R."/>
            <person name="Andreopoulos W."/>
            <person name="He G."/>
            <person name="Johnson J."/>
            <person name="Nolan M."/>
            <person name="Tritt A."/>
            <person name="Barry K.W."/>
            <person name="Grigoriev I.V."/>
            <person name="Nagy L.G."/>
            <person name="Hibbett D."/>
            <person name="Henrissat B."/>
            <person name="Matheny P.B."/>
            <person name="Labbe J."/>
            <person name="Martin F.M."/>
        </authorList>
    </citation>
    <scope>NUCLEOTIDE SEQUENCE</scope>
    <source>
        <strain evidence="1">FP105234-sp</strain>
    </source>
</reference>
<dbReference type="Proteomes" id="UP000814033">
    <property type="component" value="Unassembled WGS sequence"/>
</dbReference>
<reference evidence="1" key="1">
    <citation type="submission" date="2021-02" db="EMBL/GenBank/DDBJ databases">
        <authorList>
            <consortium name="DOE Joint Genome Institute"/>
            <person name="Ahrendt S."/>
            <person name="Looney B.P."/>
            <person name="Miyauchi S."/>
            <person name="Morin E."/>
            <person name="Drula E."/>
            <person name="Courty P.E."/>
            <person name="Chicoki N."/>
            <person name="Fauchery L."/>
            <person name="Kohler A."/>
            <person name="Kuo A."/>
            <person name="Labutti K."/>
            <person name="Pangilinan J."/>
            <person name="Lipzen A."/>
            <person name="Riley R."/>
            <person name="Andreopoulos W."/>
            <person name="He G."/>
            <person name="Johnson J."/>
            <person name="Barry K.W."/>
            <person name="Grigoriev I.V."/>
            <person name="Nagy L."/>
            <person name="Hibbett D."/>
            <person name="Henrissat B."/>
            <person name="Matheny P.B."/>
            <person name="Labbe J."/>
            <person name="Martin F."/>
        </authorList>
    </citation>
    <scope>NUCLEOTIDE SEQUENCE</scope>
    <source>
        <strain evidence="1">FP105234-sp</strain>
    </source>
</reference>
<evidence type="ECO:0000313" key="2">
    <source>
        <dbReference type="Proteomes" id="UP000814033"/>
    </source>
</evidence>
<keyword evidence="2" id="KW-1185">Reference proteome</keyword>
<comment type="caution">
    <text evidence="1">The sequence shown here is derived from an EMBL/GenBank/DDBJ whole genome shotgun (WGS) entry which is preliminary data.</text>
</comment>
<protein>
    <submittedName>
        <fullName evidence="1">Uncharacterized protein</fullName>
    </submittedName>
</protein>
<feature type="non-terminal residue" evidence="1">
    <location>
        <position position="51"/>
    </location>
</feature>
<dbReference type="EMBL" id="MU276121">
    <property type="protein sequence ID" value="KAI0041456.1"/>
    <property type="molecule type" value="Genomic_DNA"/>
</dbReference>
<accession>A0ACB8RBB4</accession>
<name>A0ACB8RBB4_9AGAM</name>
<gene>
    <name evidence="1" type="ORF">FA95DRAFT_1565346</name>
</gene>
<evidence type="ECO:0000313" key="1">
    <source>
        <dbReference type="EMBL" id="KAI0041456.1"/>
    </source>
</evidence>
<proteinExistence type="predicted"/>